<feature type="non-terminal residue" evidence="1">
    <location>
        <position position="178"/>
    </location>
</feature>
<dbReference type="STRING" id="1353009.A0A1Y2I5U5"/>
<proteinExistence type="predicted"/>
<dbReference type="EMBL" id="KZ084178">
    <property type="protein sequence ID" value="OSC96519.1"/>
    <property type="molecule type" value="Genomic_DNA"/>
</dbReference>
<evidence type="ECO:0000313" key="2">
    <source>
        <dbReference type="Proteomes" id="UP000193067"/>
    </source>
</evidence>
<keyword evidence="2" id="KW-1185">Reference proteome</keyword>
<dbReference type="SUPFAM" id="SSF56672">
    <property type="entry name" value="DNA/RNA polymerases"/>
    <property type="match status" value="1"/>
</dbReference>
<dbReference type="Gene3D" id="3.10.10.10">
    <property type="entry name" value="HIV Type 1 Reverse Transcriptase, subunit A, domain 1"/>
    <property type="match status" value="1"/>
</dbReference>
<reference evidence="1 2" key="1">
    <citation type="journal article" date="2015" name="Biotechnol. Biofuels">
        <title>Enhanced degradation of softwood versus hardwood by the white-rot fungus Pycnoporus coccineus.</title>
        <authorList>
            <person name="Couturier M."/>
            <person name="Navarro D."/>
            <person name="Chevret D."/>
            <person name="Henrissat B."/>
            <person name="Piumi F."/>
            <person name="Ruiz-Duenas F.J."/>
            <person name="Martinez A.T."/>
            <person name="Grigoriev I.V."/>
            <person name="Riley R."/>
            <person name="Lipzen A."/>
            <person name="Berrin J.G."/>
            <person name="Master E.R."/>
            <person name="Rosso M.N."/>
        </authorList>
    </citation>
    <scope>NUCLEOTIDE SEQUENCE [LARGE SCALE GENOMIC DNA]</scope>
    <source>
        <strain evidence="1 2">BRFM310</strain>
    </source>
</reference>
<accession>A0A1Y2I5U5</accession>
<dbReference type="Proteomes" id="UP000193067">
    <property type="component" value="Unassembled WGS sequence"/>
</dbReference>
<dbReference type="OrthoDB" id="5599163at2759"/>
<name>A0A1Y2I5U5_TRAC3</name>
<evidence type="ECO:0000313" key="1">
    <source>
        <dbReference type="EMBL" id="OSC96519.1"/>
    </source>
</evidence>
<gene>
    <name evidence="1" type="ORF">PYCCODRAFT_1350487</name>
</gene>
<dbReference type="AlphaFoldDB" id="A0A1Y2I5U5"/>
<protein>
    <recommendedName>
        <fullName evidence="3">DNA/RNA polymerase</fullName>
    </recommendedName>
</protein>
<sequence length="178" mass="20192">MPSLPYHPPSFTTTGRYTQERRDGIDALHPDGFLWPQERDLMHHLIAQQNEAFAWNDSERGQFRDDFFPPVSIPVVQHTPWVQKNIPIPPGLFDEVCNIIRKKEAAGVYEPSNSSYRSRWFCVLKKDGKSLRIVHSLEPLNAVTIAHSGVPPFTEQLAESFAGRACGGILDLYVGYDE</sequence>
<evidence type="ECO:0008006" key="3">
    <source>
        <dbReference type="Google" id="ProtNLM"/>
    </source>
</evidence>
<dbReference type="InterPro" id="IPR043502">
    <property type="entry name" value="DNA/RNA_pol_sf"/>
</dbReference>
<organism evidence="1 2">
    <name type="scientific">Trametes coccinea (strain BRFM310)</name>
    <name type="common">Pycnoporus coccineus</name>
    <dbReference type="NCBI Taxonomy" id="1353009"/>
    <lineage>
        <taxon>Eukaryota</taxon>
        <taxon>Fungi</taxon>
        <taxon>Dikarya</taxon>
        <taxon>Basidiomycota</taxon>
        <taxon>Agaricomycotina</taxon>
        <taxon>Agaricomycetes</taxon>
        <taxon>Polyporales</taxon>
        <taxon>Polyporaceae</taxon>
        <taxon>Trametes</taxon>
    </lineage>
</organism>